<dbReference type="EMBL" id="JAAGBB010000052">
    <property type="protein sequence ID" value="MBR0668270.1"/>
    <property type="molecule type" value="Genomic_DNA"/>
</dbReference>
<name>A0ABS5F6T0_9PROT</name>
<accession>A0ABS5F6T0</accession>
<evidence type="ECO:0000313" key="1">
    <source>
        <dbReference type="EMBL" id="MBR0668270.1"/>
    </source>
</evidence>
<dbReference type="RefSeq" id="WP_211856048.1">
    <property type="nucleotide sequence ID" value="NZ_JAAGBB010000052.1"/>
</dbReference>
<dbReference type="Proteomes" id="UP001196870">
    <property type="component" value="Unassembled WGS sequence"/>
</dbReference>
<organism evidence="1 2">
    <name type="scientific">Plastoroseomonas hellenica</name>
    <dbReference type="NCBI Taxonomy" id="2687306"/>
    <lineage>
        <taxon>Bacteria</taxon>
        <taxon>Pseudomonadati</taxon>
        <taxon>Pseudomonadota</taxon>
        <taxon>Alphaproteobacteria</taxon>
        <taxon>Acetobacterales</taxon>
        <taxon>Acetobacteraceae</taxon>
        <taxon>Plastoroseomonas</taxon>
    </lineage>
</organism>
<reference evidence="2" key="1">
    <citation type="journal article" date="2021" name="Syst. Appl. Microbiol.">
        <title>Roseomonas hellenica sp. nov., isolated from roots of wild-growing Alkanna tinctoria.</title>
        <authorList>
            <person name="Rat A."/>
            <person name="Naranjo H.D."/>
            <person name="Lebbe L."/>
            <person name="Cnockaert M."/>
            <person name="Krigas N."/>
            <person name="Grigoriadou K."/>
            <person name="Maloupa E."/>
            <person name="Willems A."/>
        </authorList>
    </citation>
    <scope>NUCLEOTIDE SEQUENCE [LARGE SCALE GENOMIC DNA]</scope>
    <source>
        <strain evidence="2">LMG 31523</strain>
    </source>
</reference>
<proteinExistence type="predicted"/>
<keyword evidence="2" id="KW-1185">Reference proteome</keyword>
<evidence type="ECO:0000313" key="2">
    <source>
        <dbReference type="Proteomes" id="UP001196870"/>
    </source>
</evidence>
<comment type="caution">
    <text evidence="1">The sequence shown here is derived from an EMBL/GenBank/DDBJ whole genome shotgun (WGS) entry which is preliminary data.</text>
</comment>
<gene>
    <name evidence="1" type="ORF">GXW71_28215</name>
</gene>
<protein>
    <submittedName>
        <fullName evidence="1">Uncharacterized protein</fullName>
    </submittedName>
</protein>
<sequence length="83" mass="8613">MSGTLARRLGAIERELAPVKRVVCVVVDQASGETLADALAKRFPDGVPPSVSPLGITTGVPRNTDLVIVELTDADGGTHAFTD</sequence>